<evidence type="ECO:0000313" key="2">
    <source>
        <dbReference type="Proteomes" id="UP000674938"/>
    </source>
</evidence>
<dbReference type="EMBL" id="JAEEGA010000004">
    <property type="protein sequence ID" value="MBP1040910.1"/>
    <property type="molecule type" value="Genomic_DNA"/>
</dbReference>
<sequence>MKVDEITLYLRNHASDKFKQNVVKLGIPEEHTFGVPTPELRKLAKKLPKEKAFLIELWSTNYHECKILSVLALEPNECTEADINMLMDGIISWDLCDLFCKTILIKRPDFDQNITKWISSDQLFYKRAAFSLIASTSTHAALTIDEIKAYLELIANYSEDERLLVKKAASWALRELGKTSEASKELSVLTAKTMLKQASKAKQWVAKDALKELETLVAVSGRTRLISSKSAMGKQVNAISEK</sequence>
<dbReference type="CDD" id="cd06561">
    <property type="entry name" value="AlkD_like"/>
    <property type="match status" value="1"/>
</dbReference>
<dbReference type="PANTHER" id="PTHR41291">
    <property type="entry name" value="DNA ALKYLATION REPAIR PROTEIN"/>
    <property type="match status" value="1"/>
</dbReference>
<proteinExistence type="predicted"/>
<reference evidence="1" key="1">
    <citation type="submission" date="2020-12" db="EMBL/GenBank/DDBJ databases">
        <title>Vagococcus allomyrinae sp. nov. and Enterococcus lavae sp. nov., isolated from the larvae of Allomyrina dichotoma.</title>
        <authorList>
            <person name="Lee S.D."/>
        </authorList>
    </citation>
    <scope>NUCLEOTIDE SEQUENCE</scope>
    <source>
        <strain evidence="1">BWB3-3</strain>
    </source>
</reference>
<accession>A0A940P4J7</accession>
<dbReference type="PANTHER" id="PTHR41291:SF1">
    <property type="entry name" value="DNA ALKYLATION REPAIR PROTEIN"/>
    <property type="match status" value="1"/>
</dbReference>
<dbReference type="AlphaFoldDB" id="A0A940P4J7"/>
<name>A0A940P4J7_9ENTE</name>
<dbReference type="InterPro" id="IPR016024">
    <property type="entry name" value="ARM-type_fold"/>
</dbReference>
<keyword evidence="2" id="KW-1185">Reference proteome</keyword>
<dbReference type="SUPFAM" id="SSF48371">
    <property type="entry name" value="ARM repeat"/>
    <property type="match status" value="1"/>
</dbReference>
<evidence type="ECO:0000313" key="1">
    <source>
        <dbReference type="EMBL" id="MBP1040910.1"/>
    </source>
</evidence>
<dbReference type="Proteomes" id="UP000674938">
    <property type="component" value="Unassembled WGS sequence"/>
</dbReference>
<organism evidence="1 2">
    <name type="scientific">Vagococcus allomyrinae</name>
    <dbReference type="NCBI Taxonomy" id="2794353"/>
    <lineage>
        <taxon>Bacteria</taxon>
        <taxon>Bacillati</taxon>
        <taxon>Bacillota</taxon>
        <taxon>Bacilli</taxon>
        <taxon>Lactobacillales</taxon>
        <taxon>Enterococcaceae</taxon>
        <taxon>Vagococcus</taxon>
    </lineage>
</organism>
<gene>
    <name evidence="1" type="ORF">I6N95_07830</name>
</gene>
<protein>
    <submittedName>
        <fullName evidence="1">DNA alkylation repair protein</fullName>
    </submittedName>
</protein>
<dbReference type="Gene3D" id="1.25.10.90">
    <property type="match status" value="1"/>
</dbReference>
<dbReference type="RefSeq" id="WP_209526428.1">
    <property type="nucleotide sequence ID" value="NZ_JAEEGA010000004.1"/>
</dbReference>
<dbReference type="Pfam" id="PF08713">
    <property type="entry name" value="DNA_alkylation"/>
    <property type="match status" value="1"/>
</dbReference>
<dbReference type="InterPro" id="IPR014825">
    <property type="entry name" value="DNA_alkylation"/>
</dbReference>
<comment type="caution">
    <text evidence="1">The sequence shown here is derived from an EMBL/GenBank/DDBJ whole genome shotgun (WGS) entry which is preliminary data.</text>
</comment>